<sequence>MRHGILIRKGTHWKDSHRRNSYRGRAIGLRGIFAIGALAVLLFSASTVEAQFGQPAVTDQPQPRPVTPGIASGGGAMADFTSLMNLIEQTIAPDSWENLGGSSTMAPYPQGVMVDPKGTAGEVSKASAASADGFKEFRRRLLVSPPGGISNRDWSAPAALRCVSLKRLHQATVASRKANEPIGIEIRHLAGLSVIKYILFTEDDVVIAGPVGGIELRGDWLADAVTGRVPIRNDFLARCMASSMQNRPFGCTIDPTPQGLQNAMGVGQSIQSKQMPITKAADAMEKALGMQRVEVFGTRDNSAIAMLMVVADRHMKQLALEEAEMPEGVETYFDAVTHFIAQGPPSDVFMRLWFKSRPMAVRCDREEKIFEIAGLPIELSGENQRALANGQRGNVMRDPRSERFVENFNRHFSTICDRYPVYSSLESLYRAAAVANIIHRFGDDRIDQLAEAFIAEDAHTDWKLRAPKQVESIAAMHTVRHRTKRHHILVASGGVWVSPGESVKQEPIIYASLEQENRLIDLQPEDTQRWWWDAAR</sequence>
<dbReference type="InterPro" id="IPR011487">
    <property type="entry name" value="DUF1598"/>
</dbReference>
<keyword evidence="2" id="KW-1185">Reference proteome</keyword>
<dbReference type="AlphaFoldDB" id="A0A517SW51"/>
<dbReference type="EMBL" id="CP036272">
    <property type="protein sequence ID" value="QDT60301.1"/>
    <property type="molecule type" value="Genomic_DNA"/>
</dbReference>
<proteinExistence type="predicted"/>
<accession>A0A517SW51</accession>
<dbReference type="Pfam" id="PF07643">
    <property type="entry name" value="DUF1598"/>
    <property type="match status" value="1"/>
</dbReference>
<reference evidence="1 2" key="1">
    <citation type="submission" date="2019-02" db="EMBL/GenBank/DDBJ databases">
        <title>Deep-cultivation of Planctomycetes and their phenomic and genomic characterization uncovers novel biology.</title>
        <authorList>
            <person name="Wiegand S."/>
            <person name="Jogler M."/>
            <person name="Boedeker C."/>
            <person name="Pinto D."/>
            <person name="Vollmers J."/>
            <person name="Rivas-Marin E."/>
            <person name="Kohn T."/>
            <person name="Peeters S.H."/>
            <person name="Heuer A."/>
            <person name="Rast P."/>
            <person name="Oberbeckmann S."/>
            <person name="Bunk B."/>
            <person name="Jeske O."/>
            <person name="Meyerdierks A."/>
            <person name="Storesund J.E."/>
            <person name="Kallscheuer N."/>
            <person name="Luecker S."/>
            <person name="Lage O.M."/>
            <person name="Pohl T."/>
            <person name="Merkel B.J."/>
            <person name="Hornburger P."/>
            <person name="Mueller R.-W."/>
            <person name="Bruemmer F."/>
            <person name="Labrenz M."/>
            <person name="Spormann A.M."/>
            <person name="Op den Camp H."/>
            <person name="Overmann J."/>
            <person name="Amann R."/>
            <person name="Jetten M.S.M."/>
            <person name="Mascher T."/>
            <person name="Medema M.H."/>
            <person name="Devos D.P."/>
            <person name="Kaster A.-K."/>
            <person name="Ovreas L."/>
            <person name="Rohde M."/>
            <person name="Galperin M.Y."/>
            <person name="Jogler C."/>
        </authorList>
    </citation>
    <scope>NUCLEOTIDE SEQUENCE [LARGE SCALE GENOMIC DNA]</scope>
    <source>
        <strain evidence="1 2">SV_7m_r</strain>
    </source>
</reference>
<evidence type="ECO:0000313" key="2">
    <source>
        <dbReference type="Proteomes" id="UP000315003"/>
    </source>
</evidence>
<name>A0A517SW51_9BACT</name>
<dbReference type="Proteomes" id="UP000315003">
    <property type="component" value="Chromosome"/>
</dbReference>
<gene>
    <name evidence="1" type="ORF">SV7mr_28210</name>
</gene>
<protein>
    <recommendedName>
        <fullName evidence="3">DUF1598 domain-containing protein</fullName>
    </recommendedName>
</protein>
<evidence type="ECO:0000313" key="1">
    <source>
        <dbReference type="EMBL" id="QDT60301.1"/>
    </source>
</evidence>
<evidence type="ECO:0008006" key="3">
    <source>
        <dbReference type="Google" id="ProtNLM"/>
    </source>
</evidence>
<organism evidence="1 2">
    <name type="scientific">Stieleria bergensis</name>
    <dbReference type="NCBI Taxonomy" id="2528025"/>
    <lineage>
        <taxon>Bacteria</taxon>
        <taxon>Pseudomonadati</taxon>
        <taxon>Planctomycetota</taxon>
        <taxon>Planctomycetia</taxon>
        <taxon>Pirellulales</taxon>
        <taxon>Pirellulaceae</taxon>
        <taxon>Stieleria</taxon>
    </lineage>
</organism>